<accession>A0ABT4K0H7</accession>
<dbReference type="SUPFAM" id="SSF53474">
    <property type="entry name" value="alpha/beta-Hydrolases"/>
    <property type="match status" value="1"/>
</dbReference>
<dbReference type="RefSeq" id="WP_269127372.1">
    <property type="nucleotide sequence ID" value="NZ_JAPUBN010000020.1"/>
</dbReference>
<evidence type="ECO:0000313" key="2">
    <source>
        <dbReference type="EMBL" id="MCZ2723284.1"/>
    </source>
</evidence>
<gene>
    <name evidence="2" type="ORF">O1D97_17140</name>
</gene>
<dbReference type="PRINTS" id="PR00111">
    <property type="entry name" value="ABHYDROLASE"/>
</dbReference>
<comment type="caution">
    <text evidence="2">The sequence shown here is derived from an EMBL/GenBank/DDBJ whole genome shotgun (WGS) entry which is preliminary data.</text>
</comment>
<organism evidence="2 3">
    <name type="scientific">Marinomonas phaeophyticola</name>
    <dbReference type="NCBI Taxonomy" id="3004091"/>
    <lineage>
        <taxon>Bacteria</taxon>
        <taxon>Pseudomonadati</taxon>
        <taxon>Pseudomonadota</taxon>
        <taxon>Gammaproteobacteria</taxon>
        <taxon>Oceanospirillales</taxon>
        <taxon>Oceanospirillaceae</taxon>
        <taxon>Marinomonas</taxon>
    </lineage>
</organism>
<dbReference type="PANTHER" id="PTHR43798">
    <property type="entry name" value="MONOACYLGLYCEROL LIPASE"/>
    <property type="match status" value="1"/>
</dbReference>
<keyword evidence="3" id="KW-1185">Reference proteome</keyword>
<dbReference type="Proteomes" id="UP001149719">
    <property type="component" value="Unassembled WGS sequence"/>
</dbReference>
<dbReference type="InterPro" id="IPR029058">
    <property type="entry name" value="AB_hydrolase_fold"/>
</dbReference>
<protein>
    <submittedName>
        <fullName evidence="2">Alpha/beta fold hydrolase</fullName>
    </submittedName>
</protein>
<dbReference type="Gene3D" id="3.40.50.1820">
    <property type="entry name" value="alpha/beta hydrolase"/>
    <property type="match status" value="1"/>
</dbReference>
<dbReference type="GO" id="GO:0016787">
    <property type="term" value="F:hydrolase activity"/>
    <property type="evidence" value="ECO:0007669"/>
    <property type="project" value="UniProtKB-KW"/>
</dbReference>
<evidence type="ECO:0000313" key="3">
    <source>
        <dbReference type="Proteomes" id="UP001149719"/>
    </source>
</evidence>
<keyword evidence="2" id="KW-0378">Hydrolase</keyword>
<sequence>MRFQLEYICLGEQDNQAIFMIPGWGMPKESMLPLATALSEQFYVVLVDLPGITANSNSLQLSRLGINYDIDVLTEQFLEIAPESSWWLGWSLGGAIATYVAARRSSRVKGLITLATSPCFVKRNDWALGMDLPTFDEFSQLVHTSPELGLRRFISLQTKGAQHSRLLQKQLIEYVNPEAFNGLALDGGLRLLRNLDVRREYALLDCRNLHLYGQEDILVPFKVLSKLHQISDKQKIEVIEGCSHQPFLEQPEKSKNIIEQFIYGT</sequence>
<dbReference type="Pfam" id="PF00561">
    <property type="entry name" value="Abhydrolase_1"/>
    <property type="match status" value="1"/>
</dbReference>
<evidence type="ECO:0000259" key="1">
    <source>
        <dbReference type="Pfam" id="PF00561"/>
    </source>
</evidence>
<name>A0ABT4K0H7_9GAMM</name>
<dbReference type="EMBL" id="JAPUBN010000020">
    <property type="protein sequence ID" value="MCZ2723284.1"/>
    <property type="molecule type" value="Genomic_DNA"/>
</dbReference>
<feature type="domain" description="AB hydrolase-1" evidence="1">
    <location>
        <begin position="17"/>
        <end position="250"/>
    </location>
</feature>
<dbReference type="InterPro" id="IPR050266">
    <property type="entry name" value="AB_hydrolase_sf"/>
</dbReference>
<dbReference type="InterPro" id="IPR000073">
    <property type="entry name" value="AB_hydrolase_1"/>
</dbReference>
<proteinExistence type="predicted"/>
<reference evidence="2" key="1">
    <citation type="submission" date="2022-12" db="EMBL/GenBank/DDBJ databases">
        <title>Marinomonas 15G1-11 sp. nov, isolated from marine algae.</title>
        <authorList>
            <person name="Butt M."/>
            <person name="Choi D.G."/>
            <person name="Kim J.M."/>
            <person name="Lee J.K."/>
            <person name="Baek J.H."/>
            <person name="Jeon C.O."/>
        </authorList>
    </citation>
    <scope>NUCLEOTIDE SEQUENCE</scope>
    <source>
        <strain evidence="2">15G1-11</strain>
    </source>
</reference>